<protein>
    <recommendedName>
        <fullName evidence="3">DNA-binding protein</fullName>
    </recommendedName>
</protein>
<organism evidence="1 2">
    <name type="scientific">Piscirickettsia litoralis</name>
    <dbReference type="NCBI Taxonomy" id="1891921"/>
    <lineage>
        <taxon>Bacteria</taxon>
        <taxon>Pseudomonadati</taxon>
        <taxon>Pseudomonadota</taxon>
        <taxon>Gammaproteobacteria</taxon>
        <taxon>Thiotrichales</taxon>
        <taxon>Piscirickettsiaceae</taxon>
        <taxon>Piscirickettsia</taxon>
    </lineage>
</organism>
<proteinExistence type="predicted"/>
<evidence type="ECO:0000313" key="1">
    <source>
        <dbReference type="EMBL" id="ODN41216.1"/>
    </source>
</evidence>
<sequence>MSGLKKEERLKRIKFISENYDSLTLTGLAEMWGVKPFNVYRFIKRNNLPRVSTGGCYQGESRKRFKGKKENSPSFFIEERSKARINYVLKNKDSLSLEELAERWEIGIYGVSAFLFSNDLPVLPTRKADVKRRGVRVDDSDKLYMGKYRNINDFVAMARW</sequence>
<dbReference type="Proteomes" id="UP000094329">
    <property type="component" value="Unassembled WGS sequence"/>
</dbReference>
<dbReference type="RefSeq" id="WP_069314353.1">
    <property type="nucleotide sequence ID" value="NZ_MDTU01000005.1"/>
</dbReference>
<gene>
    <name evidence="1" type="ORF">BGC07_17535</name>
</gene>
<name>A0ABX2ZX90_9GAMM</name>
<reference evidence="1 2" key="1">
    <citation type="submission" date="2016-08" db="EMBL/GenBank/DDBJ databases">
        <title>Draft genome sequence of Candidatus Piscirickettsia litoralis, from seawater.</title>
        <authorList>
            <person name="Wan X."/>
            <person name="Lee A.J."/>
            <person name="Hou S."/>
            <person name="Donachie S.P."/>
        </authorList>
    </citation>
    <scope>NUCLEOTIDE SEQUENCE [LARGE SCALE GENOMIC DNA]</scope>
    <source>
        <strain evidence="1 2">Y2</strain>
    </source>
</reference>
<keyword evidence="2" id="KW-1185">Reference proteome</keyword>
<accession>A0ABX2ZX90</accession>
<dbReference type="EMBL" id="MDTU01000005">
    <property type="protein sequence ID" value="ODN41216.1"/>
    <property type="molecule type" value="Genomic_DNA"/>
</dbReference>
<comment type="caution">
    <text evidence="1">The sequence shown here is derived from an EMBL/GenBank/DDBJ whole genome shotgun (WGS) entry which is preliminary data.</text>
</comment>
<evidence type="ECO:0008006" key="3">
    <source>
        <dbReference type="Google" id="ProtNLM"/>
    </source>
</evidence>
<evidence type="ECO:0000313" key="2">
    <source>
        <dbReference type="Proteomes" id="UP000094329"/>
    </source>
</evidence>